<dbReference type="PANTHER" id="PTHR43031:SF17">
    <property type="entry name" value="SULFURTRANSFERASE YTWF-RELATED"/>
    <property type="match status" value="1"/>
</dbReference>
<gene>
    <name evidence="2" type="ORF">C7460_1035</name>
</gene>
<evidence type="ECO:0000259" key="1">
    <source>
        <dbReference type="PROSITE" id="PS50206"/>
    </source>
</evidence>
<keyword evidence="2" id="KW-0808">Transferase</keyword>
<proteinExistence type="predicted"/>
<evidence type="ECO:0000313" key="2">
    <source>
        <dbReference type="EMBL" id="REE01489.1"/>
    </source>
</evidence>
<reference evidence="2 3" key="1">
    <citation type="submission" date="2018-07" db="EMBL/GenBank/DDBJ databases">
        <title>Genomic Encyclopedia of Type Strains, Phase IV (KMG-IV): sequencing the most valuable type-strain genomes for metagenomic binning, comparative biology and taxonomic classification.</title>
        <authorList>
            <person name="Goeker M."/>
        </authorList>
    </citation>
    <scope>NUCLEOTIDE SEQUENCE [LARGE SCALE GENOMIC DNA]</scope>
    <source>
        <strain evidence="2 3">DSM 4134</strain>
    </source>
</reference>
<dbReference type="Pfam" id="PF00581">
    <property type="entry name" value="Rhodanese"/>
    <property type="match status" value="1"/>
</dbReference>
<dbReference type="RefSeq" id="WP_115866782.1">
    <property type="nucleotide sequence ID" value="NZ_QREG01000003.1"/>
</dbReference>
<dbReference type="InterPro" id="IPR001763">
    <property type="entry name" value="Rhodanese-like_dom"/>
</dbReference>
<dbReference type="EMBL" id="QREG01000003">
    <property type="protein sequence ID" value="REE01489.1"/>
    <property type="molecule type" value="Genomic_DNA"/>
</dbReference>
<dbReference type="InterPro" id="IPR050229">
    <property type="entry name" value="GlpE_sulfurtransferase"/>
</dbReference>
<dbReference type="PROSITE" id="PS50206">
    <property type="entry name" value="RHODANESE_3"/>
    <property type="match status" value="1"/>
</dbReference>
<evidence type="ECO:0000313" key="3">
    <source>
        <dbReference type="Proteomes" id="UP000256779"/>
    </source>
</evidence>
<sequence>MKSITVKELKSMKDSGEDFQLIDVREPNEYEVAEIGGELIPLATVPQNADKFAKDKKVVVHCRSGKRSANAIQFLEQQHGFDNLYNLEGGILAWSDEIDPGVAKY</sequence>
<dbReference type="Gene3D" id="3.40.250.10">
    <property type="entry name" value="Rhodanese-like domain"/>
    <property type="match status" value="1"/>
</dbReference>
<protein>
    <submittedName>
        <fullName evidence="2">Rhodanese-related sulfurtransferase</fullName>
    </submittedName>
</protein>
<comment type="caution">
    <text evidence="2">The sequence shown here is derived from an EMBL/GenBank/DDBJ whole genome shotgun (WGS) entry which is preliminary data.</text>
</comment>
<dbReference type="InterPro" id="IPR036873">
    <property type="entry name" value="Rhodanese-like_dom_sf"/>
</dbReference>
<dbReference type="AlphaFoldDB" id="A0A3D9L754"/>
<keyword evidence="3" id="KW-1185">Reference proteome</keyword>
<dbReference type="GO" id="GO:0016740">
    <property type="term" value="F:transferase activity"/>
    <property type="evidence" value="ECO:0007669"/>
    <property type="project" value="UniProtKB-KW"/>
</dbReference>
<name>A0A3D9L754_MARFU</name>
<accession>A0A3D9L754</accession>
<dbReference type="PANTHER" id="PTHR43031">
    <property type="entry name" value="FAD-DEPENDENT OXIDOREDUCTASE"/>
    <property type="match status" value="1"/>
</dbReference>
<organism evidence="2 3">
    <name type="scientific">Marinoscillum furvescens DSM 4134</name>
    <dbReference type="NCBI Taxonomy" id="1122208"/>
    <lineage>
        <taxon>Bacteria</taxon>
        <taxon>Pseudomonadati</taxon>
        <taxon>Bacteroidota</taxon>
        <taxon>Cytophagia</taxon>
        <taxon>Cytophagales</taxon>
        <taxon>Reichenbachiellaceae</taxon>
        <taxon>Marinoscillum</taxon>
    </lineage>
</organism>
<feature type="domain" description="Rhodanese" evidence="1">
    <location>
        <begin position="15"/>
        <end position="103"/>
    </location>
</feature>
<dbReference type="SMART" id="SM00450">
    <property type="entry name" value="RHOD"/>
    <property type="match status" value="1"/>
</dbReference>
<dbReference type="Proteomes" id="UP000256779">
    <property type="component" value="Unassembled WGS sequence"/>
</dbReference>
<dbReference type="OrthoDB" id="9808735at2"/>
<dbReference type="SUPFAM" id="SSF52821">
    <property type="entry name" value="Rhodanese/Cell cycle control phosphatase"/>
    <property type="match status" value="1"/>
</dbReference>